<comment type="caution">
    <text evidence="2">The sequence shown here is derived from an EMBL/GenBank/DDBJ whole genome shotgun (WGS) entry which is preliminary data.</text>
</comment>
<evidence type="ECO:0000313" key="3">
    <source>
        <dbReference type="Proteomes" id="UP000461443"/>
    </source>
</evidence>
<name>A0A845SE05_9GAMM</name>
<sequence length="511" mass="53492">MAKSFLRSGGLLDIYALGEQGRPVHASALQIRETLRLRQQQRIADCLAIPQPNEDGDRIDWYSPRAGKVSSWAGASDAERASALRELESCQAVAAELCRRAGMAEKAAQRLFGALLSKALRFPDKQNVYLVGGKPVLTFWGFVSLDKKTSADPFESLRPAVDQAPDKTMEVSFTALAQDVEPTARPIGVDEPAATASSPPSQTFPAGEKSRPADNQRRRRWRVWWLLPALAVLATLASQIRGGVSGVLLSPAPALSEVSAEKRILPASGHAPEPAFPSRTPLAPLTGGAAAVHPAGVSATTYPAGGTTLVNPGGADGRGAQATPNDAAHPASVPNGAPAAGDKPREDPTPVAVGPTVPALQAPPPPADKPVAAAAAPEPASISKNALTLSPEAIKIGSTDFLNGNWRATVDIKTPLTGKPPSLKYQLNHGKGTVKITHGDGVTCRTAVDAGLMKSGNLVINSRAKARCSDGTRYQIPEVACRQGAKGVAECKGRYDANTTFPITMKRESGQ</sequence>
<gene>
    <name evidence="2" type="ORF">GRH90_10435</name>
</gene>
<dbReference type="EMBL" id="WUBS01000006">
    <property type="protein sequence ID" value="NDL63163.1"/>
    <property type="molecule type" value="Genomic_DNA"/>
</dbReference>
<reference evidence="2 3" key="1">
    <citation type="submission" date="2019-12" db="EMBL/GenBank/DDBJ databases">
        <authorList>
            <person name="Lee S.D."/>
        </authorList>
    </citation>
    <scope>NUCLEOTIDE SEQUENCE [LARGE SCALE GENOMIC DNA]</scope>
    <source>
        <strain evidence="2 3">SAP-6</strain>
    </source>
</reference>
<keyword evidence="3" id="KW-1185">Reference proteome</keyword>
<accession>A0A845SE05</accession>
<evidence type="ECO:0000256" key="1">
    <source>
        <dbReference type="SAM" id="MobiDB-lite"/>
    </source>
</evidence>
<dbReference type="RefSeq" id="WP_162365874.1">
    <property type="nucleotide sequence ID" value="NZ_WUBS01000006.1"/>
</dbReference>
<evidence type="ECO:0000313" key="2">
    <source>
        <dbReference type="EMBL" id="NDL63163.1"/>
    </source>
</evidence>
<proteinExistence type="predicted"/>
<feature type="compositionally biased region" description="Polar residues" evidence="1">
    <location>
        <begin position="195"/>
        <end position="204"/>
    </location>
</feature>
<dbReference type="InterPro" id="IPR047774">
    <property type="entry name" value="SrfA-like"/>
</dbReference>
<reference evidence="2 3" key="2">
    <citation type="submission" date="2020-02" db="EMBL/GenBank/DDBJ databases">
        <title>The new genus of Enterobacteriales.</title>
        <authorList>
            <person name="Kim I.S."/>
        </authorList>
    </citation>
    <scope>NUCLEOTIDE SEQUENCE [LARGE SCALE GENOMIC DNA]</scope>
    <source>
        <strain evidence="2 3">SAP-6</strain>
    </source>
</reference>
<feature type="compositionally biased region" description="Low complexity" evidence="1">
    <location>
        <begin position="349"/>
        <end position="360"/>
    </location>
</feature>
<protein>
    <recommendedName>
        <fullName evidence="4">Virulence factor</fullName>
    </recommendedName>
</protein>
<feature type="region of interest" description="Disordered" evidence="1">
    <location>
        <begin position="188"/>
        <end position="215"/>
    </location>
</feature>
<dbReference type="NCBIfam" id="NF040486">
    <property type="entry name" value="SrfA_fam"/>
    <property type="match status" value="1"/>
</dbReference>
<organism evidence="2 3">
    <name type="scientific">Acerihabitans arboris</name>
    <dbReference type="NCBI Taxonomy" id="2691583"/>
    <lineage>
        <taxon>Bacteria</taxon>
        <taxon>Pseudomonadati</taxon>
        <taxon>Pseudomonadota</taxon>
        <taxon>Gammaproteobacteria</taxon>
        <taxon>Enterobacterales</taxon>
        <taxon>Pectobacteriaceae</taxon>
        <taxon>Acerihabitans</taxon>
    </lineage>
</organism>
<evidence type="ECO:0008006" key="4">
    <source>
        <dbReference type="Google" id="ProtNLM"/>
    </source>
</evidence>
<dbReference type="Proteomes" id="UP000461443">
    <property type="component" value="Unassembled WGS sequence"/>
</dbReference>
<feature type="region of interest" description="Disordered" evidence="1">
    <location>
        <begin position="309"/>
        <end position="376"/>
    </location>
</feature>
<dbReference type="AlphaFoldDB" id="A0A845SE05"/>